<dbReference type="EMBL" id="ML737576">
    <property type="protein sequence ID" value="KAE8369174.1"/>
    <property type="molecule type" value="Genomic_DNA"/>
</dbReference>
<dbReference type="GeneID" id="43649747"/>
<name>A0A5N7AH37_9EURO</name>
<feature type="compositionally biased region" description="Basic residues" evidence="1">
    <location>
        <begin position="140"/>
        <end position="156"/>
    </location>
</feature>
<evidence type="ECO:0000313" key="2">
    <source>
        <dbReference type="EMBL" id="KAE8369174.1"/>
    </source>
</evidence>
<organism evidence="2 3">
    <name type="scientific">Aspergillus caelatus</name>
    <dbReference type="NCBI Taxonomy" id="61420"/>
    <lineage>
        <taxon>Eukaryota</taxon>
        <taxon>Fungi</taxon>
        <taxon>Dikarya</taxon>
        <taxon>Ascomycota</taxon>
        <taxon>Pezizomycotina</taxon>
        <taxon>Eurotiomycetes</taxon>
        <taxon>Eurotiomycetidae</taxon>
        <taxon>Eurotiales</taxon>
        <taxon>Aspergillaceae</taxon>
        <taxon>Aspergillus</taxon>
        <taxon>Aspergillus subgen. Circumdati</taxon>
    </lineage>
</organism>
<reference evidence="2 3" key="1">
    <citation type="submission" date="2019-04" db="EMBL/GenBank/DDBJ databases">
        <title>Friends and foes A comparative genomics studyof 23 Aspergillus species from section Flavi.</title>
        <authorList>
            <consortium name="DOE Joint Genome Institute"/>
            <person name="Kjaerbolling I."/>
            <person name="Vesth T."/>
            <person name="Frisvad J.C."/>
            <person name="Nybo J.L."/>
            <person name="Theobald S."/>
            <person name="Kildgaard S."/>
            <person name="Isbrandt T."/>
            <person name="Kuo A."/>
            <person name="Sato A."/>
            <person name="Lyhne E.K."/>
            <person name="Kogle M.E."/>
            <person name="Wiebenga A."/>
            <person name="Kun R.S."/>
            <person name="Lubbers R.J."/>
            <person name="Makela M.R."/>
            <person name="Barry K."/>
            <person name="Chovatia M."/>
            <person name="Clum A."/>
            <person name="Daum C."/>
            <person name="Haridas S."/>
            <person name="He G."/>
            <person name="LaButti K."/>
            <person name="Lipzen A."/>
            <person name="Mondo S."/>
            <person name="Riley R."/>
            <person name="Salamov A."/>
            <person name="Simmons B.A."/>
            <person name="Magnuson J.K."/>
            <person name="Henrissat B."/>
            <person name="Mortensen U.H."/>
            <person name="Larsen T.O."/>
            <person name="Devries R.P."/>
            <person name="Grigoriev I.V."/>
            <person name="Machida M."/>
            <person name="Baker S.E."/>
            <person name="Andersen M.R."/>
        </authorList>
    </citation>
    <scope>NUCLEOTIDE SEQUENCE [LARGE SCALE GENOMIC DNA]</scope>
    <source>
        <strain evidence="2 3">CBS 763.97</strain>
    </source>
</reference>
<evidence type="ECO:0000313" key="3">
    <source>
        <dbReference type="Proteomes" id="UP000326268"/>
    </source>
</evidence>
<dbReference type="RefSeq" id="XP_031932255.1">
    <property type="nucleotide sequence ID" value="XM_032065301.1"/>
</dbReference>
<keyword evidence="3" id="KW-1185">Reference proteome</keyword>
<feature type="region of interest" description="Disordered" evidence="1">
    <location>
        <begin position="136"/>
        <end position="156"/>
    </location>
</feature>
<dbReference type="Proteomes" id="UP000326268">
    <property type="component" value="Unassembled WGS sequence"/>
</dbReference>
<gene>
    <name evidence="2" type="ORF">BDV27DRAFT_121183</name>
</gene>
<evidence type="ECO:0000256" key="1">
    <source>
        <dbReference type="SAM" id="MobiDB-lite"/>
    </source>
</evidence>
<proteinExistence type="predicted"/>
<sequence>MEVVVIVCTRGIFLSCGLCVRECVSEERKIVSICAILRGNPAPNSLKTTGRTFPRVAKAAKHTEKPSTSQENLIFRSDLASSHTRGILPLVEGRCGQLTSNTCAEHGRYIYDPKSSVRSRVMVAAWRRKILRQRMQVSRERKKGKKKKGYGHVPRM</sequence>
<accession>A0A5N7AH37</accession>
<dbReference type="AlphaFoldDB" id="A0A5N7AH37"/>
<feature type="non-terminal residue" evidence="2">
    <location>
        <position position="156"/>
    </location>
</feature>
<protein>
    <submittedName>
        <fullName evidence="2">Uncharacterized protein</fullName>
    </submittedName>
</protein>